<dbReference type="Pfam" id="PF06089">
    <property type="entry name" value="Asparaginase_II"/>
    <property type="match status" value="1"/>
</dbReference>
<dbReference type="eggNOG" id="COG4448">
    <property type="taxonomic scope" value="Bacteria"/>
</dbReference>
<dbReference type="EMBL" id="CP001821">
    <property type="protein sequence ID" value="ACZ32029.1"/>
    <property type="molecule type" value="Genomic_DNA"/>
</dbReference>
<gene>
    <name evidence="1" type="ordered locus">Xcel_3023</name>
</gene>
<name>D1BZD2_XYLCX</name>
<organism evidence="1 2">
    <name type="scientific">Xylanimonas cellulosilytica (strain DSM 15894 / JCM 12276 / CECT 5975 / KCTC 9989 / LMG 20990 / NBRC 107835 / XIL07)</name>
    <dbReference type="NCBI Taxonomy" id="446471"/>
    <lineage>
        <taxon>Bacteria</taxon>
        <taxon>Bacillati</taxon>
        <taxon>Actinomycetota</taxon>
        <taxon>Actinomycetes</taxon>
        <taxon>Micrococcales</taxon>
        <taxon>Promicromonosporaceae</taxon>
        <taxon>Xylanimonas</taxon>
    </lineage>
</organism>
<dbReference type="Proteomes" id="UP000002255">
    <property type="component" value="Chromosome"/>
</dbReference>
<sequence length="349" mass="35165">MSANTLSAGNLSAGTLSASAGVLAEIVRGGLVESVHLGHLVVLRPDGGVLRAVGDPDVVIYPRSSLKPVQAVAALRAGFTPADDGQLALATASHNGEEIHRDGVHDILGAVGLDATALRNTPDLPLHPPAAFAWRTAGHGPEPITQNCSGKHAAFLAACVASGWDTATYLDAEHPLQRAVAGVVAELTGDTAPPHVTVDGCGAPLFSTTLRGLARAFQRLVTADAGTDEARVARAMAARPELVAGTGRDATAAMRAVPGLIAKDGAEGVYAGALPDGTAFAFKVLDGAGRPRPAILAATLRAALTDPAALTAEGLAALADSWQVLGHGQVVGEVRVPFESTGAAPGVHA</sequence>
<dbReference type="STRING" id="446471.Xcel_3023"/>
<dbReference type="PANTHER" id="PTHR42110:SF1">
    <property type="entry name" value="L-ASPARAGINASE, PUTATIVE (AFU_ORTHOLOGUE AFUA_3G11890)-RELATED"/>
    <property type="match status" value="1"/>
</dbReference>
<accession>D1BZD2</accession>
<reference evidence="2" key="1">
    <citation type="submission" date="2009-11" db="EMBL/GenBank/DDBJ databases">
        <title>The complete chromosome of Xylanimonas cellulosilytica DSM 15894.</title>
        <authorList>
            <consortium name="US DOE Joint Genome Institute (JGI-PGF)"/>
            <person name="Lucas S."/>
            <person name="Copeland A."/>
            <person name="Lapidus A."/>
            <person name="Glavina del Rio T."/>
            <person name="Dalin E."/>
            <person name="Tice H."/>
            <person name="Bruce D."/>
            <person name="Goodwin L."/>
            <person name="Pitluck S."/>
            <person name="Kyrpides N."/>
            <person name="Mavromatis K."/>
            <person name="Ivanova N."/>
            <person name="Mikhailova N."/>
            <person name="Foster B."/>
            <person name="Clum A."/>
            <person name="Brettin T."/>
            <person name="Detter J.C."/>
            <person name="Han C."/>
            <person name="Larimer F."/>
            <person name="Land M."/>
            <person name="Hauser L."/>
            <person name="Markowitz V."/>
            <person name="Cheng J.F."/>
            <person name="Hugenholtz P."/>
            <person name="Woyke T."/>
            <person name="Wu D."/>
            <person name="Gehrich-Schroeter G."/>
            <person name="Schneider S."/>
            <person name="Pukall S.R."/>
            <person name="Klenk H.P."/>
            <person name="Eisen J.A."/>
        </authorList>
    </citation>
    <scope>NUCLEOTIDE SEQUENCE [LARGE SCALE GENOMIC DNA]</scope>
    <source>
        <strain evidence="2">DSM 15894 / CECT 5975 / LMG 20990 / XIL07</strain>
    </source>
</reference>
<protein>
    <submittedName>
        <fullName evidence="1">L-asparaginase II</fullName>
    </submittedName>
</protein>
<dbReference type="KEGG" id="xce:Xcel_3023"/>
<dbReference type="HOGENOM" id="CLU_062004_0_0_11"/>
<dbReference type="InterPro" id="IPR010349">
    <property type="entry name" value="Asparaginase_II"/>
</dbReference>
<evidence type="ECO:0000313" key="2">
    <source>
        <dbReference type="Proteomes" id="UP000002255"/>
    </source>
</evidence>
<evidence type="ECO:0000313" key="1">
    <source>
        <dbReference type="EMBL" id="ACZ32029.1"/>
    </source>
</evidence>
<reference evidence="1 2" key="2">
    <citation type="journal article" date="2010" name="Stand. Genomic Sci.">
        <title>Complete genome sequence of Xylanimonas cellulosilytica type strain (XIL07).</title>
        <authorList>
            <person name="Foster B."/>
            <person name="Pukall R."/>
            <person name="Abt B."/>
            <person name="Nolan M."/>
            <person name="Glavina Del Rio T."/>
            <person name="Chen F."/>
            <person name="Lucas S."/>
            <person name="Tice H."/>
            <person name="Pitluck S."/>
            <person name="Cheng J.-F."/>
            <person name="Chertkov O."/>
            <person name="Brettin T."/>
            <person name="Han C."/>
            <person name="Detter J.C."/>
            <person name="Bruce D."/>
            <person name="Goodwin L."/>
            <person name="Ivanova N."/>
            <person name="Mavromatis K."/>
            <person name="Pati A."/>
            <person name="Mikhailova N."/>
            <person name="Chen A."/>
            <person name="Palaniappan K."/>
            <person name="Land M."/>
            <person name="Hauser L."/>
            <person name="Chang Y.-J."/>
            <person name="Jeffries C.D."/>
            <person name="Chain P."/>
            <person name="Rohde M."/>
            <person name="Goeker M."/>
            <person name="Bristow J."/>
            <person name="Eisen J.A."/>
            <person name="Markowitz V."/>
            <person name="Hugenholtz P."/>
            <person name="Kyrpides N.C."/>
            <person name="Klenk H.-P."/>
            <person name="Lapidus A."/>
        </authorList>
    </citation>
    <scope>NUCLEOTIDE SEQUENCE [LARGE SCALE GENOMIC DNA]</scope>
    <source>
        <strain evidence="2">DSM 15894 / CECT 5975 / LMG 20990 / XIL07</strain>
    </source>
</reference>
<dbReference type="PANTHER" id="PTHR42110">
    <property type="entry name" value="L-ASPARAGINASE, PUTATIVE (AFU_ORTHOLOGUE AFUA_3G11890)-RELATED"/>
    <property type="match status" value="1"/>
</dbReference>
<keyword evidence="2" id="KW-1185">Reference proteome</keyword>
<dbReference type="AlphaFoldDB" id="D1BZD2"/>
<proteinExistence type="predicted"/>